<keyword evidence="2" id="KW-1185">Reference proteome</keyword>
<dbReference type="Proteomes" id="UP000299102">
    <property type="component" value="Unassembled WGS sequence"/>
</dbReference>
<dbReference type="AlphaFoldDB" id="A0A4C1WGW4"/>
<proteinExistence type="predicted"/>
<evidence type="ECO:0000313" key="1">
    <source>
        <dbReference type="EMBL" id="GBP50628.1"/>
    </source>
</evidence>
<reference evidence="1 2" key="1">
    <citation type="journal article" date="2019" name="Commun. Biol.">
        <title>The bagworm genome reveals a unique fibroin gene that provides high tensile strength.</title>
        <authorList>
            <person name="Kono N."/>
            <person name="Nakamura H."/>
            <person name="Ohtoshi R."/>
            <person name="Tomita M."/>
            <person name="Numata K."/>
            <person name="Arakawa K."/>
        </authorList>
    </citation>
    <scope>NUCLEOTIDE SEQUENCE [LARGE SCALE GENOMIC DNA]</scope>
</reference>
<sequence length="269" mass="30331">MSRHLVASYLGRTNQLAARLMVDQLRQKKTCKWGFTSSSAVASQQLRTISEAVNHYSAVTSLRSAATGVASRAVKRRMYRITPGRALIVHQNKKVLKRNKESPPEWRRVNWIADIAMLAVVTGRHAILGDESQRYTIDIYSSQVVVCTMWRRIAMRKRLCDSLFTRFDGAVYYLPNTFKEFLRLLHPTILKFATLLSCAGQARSLRTAGRWAMTLQGAEGGPCRRHIDQILLELLRPPAVSSQGQRPLLFVRAIPDGGDLDANRQILAN</sequence>
<dbReference type="STRING" id="151549.A0A4C1WGW4"/>
<name>A0A4C1WGW4_EUMVA</name>
<organism evidence="1 2">
    <name type="scientific">Eumeta variegata</name>
    <name type="common">Bagworm moth</name>
    <name type="synonym">Eumeta japonica</name>
    <dbReference type="NCBI Taxonomy" id="151549"/>
    <lineage>
        <taxon>Eukaryota</taxon>
        <taxon>Metazoa</taxon>
        <taxon>Ecdysozoa</taxon>
        <taxon>Arthropoda</taxon>
        <taxon>Hexapoda</taxon>
        <taxon>Insecta</taxon>
        <taxon>Pterygota</taxon>
        <taxon>Neoptera</taxon>
        <taxon>Endopterygota</taxon>
        <taxon>Lepidoptera</taxon>
        <taxon>Glossata</taxon>
        <taxon>Ditrysia</taxon>
        <taxon>Tineoidea</taxon>
        <taxon>Psychidae</taxon>
        <taxon>Oiketicinae</taxon>
        <taxon>Eumeta</taxon>
    </lineage>
</organism>
<protein>
    <submittedName>
        <fullName evidence="1">Uncharacterized protein</fullName>
    </submittedName>
</protein>
<evidence type="ECO:0000313" key="2">
    <source>
        <dbReference type="Proteomes" id="UP000299102"/>
    </source>
</evidence>
<gene>
    <name evidence="1" type="ORF">EVAR_28819_1</name>
</gene>
<accession>A0A4C1WGW4</accession>
<dbReference type="EMBL" id="BGZK01000569">
    <property type="protein sequence ID" value="GBP50628.1"/>
    <property type="molecule type" value="Genomic_DNA"/>
</dbReference>
<comment type="caution">
    <text evidence="1">The sequence shown here is derived from an EMBL/GenBank/DDBJ whole genome shotgun (WGS) entry which is preliminary data.</text>
</comment>